<comment type="caution">
    <text evidence="6">The sequence shown here is derived from an EMBL/GenBank/DDBJ whole genome shotgun (WGS) entry which is preliminary data.</text>
</comment>
<dbReference type="InterPro" id="IPR002123">
    <property type="entry name" value="Plipid/glycerol_acylTrfase"/>
</dbReference>
<keyword evidence="3" id="KW-0175">Coiled coil</keyword>
<evidence type="ECO:0000256" key="3">
    <source>
        <dbReference type="SAM" id="Coils"/>
    </source>
</evidence>
<evidence type="ECO:0000256" key="1">
    <source>
        <dbReference type="ARBA" id="ARBA00022679"/>
    </source>
</evidence>
<dbReference type="PANTHER" id="PTHR10434:SF11">
    <property type="entry name" value="1-ACYL-SN-GLYCEROL-3-PHOSPHATE ACYLTRANSFERASE"/>
    <property type="match status" value="1"/>
</dbReference>
<keyword evidence="2 6" id="KW-0012">Acyltransferase</keyword>
<gene>
    <name evidence="6" type="ORF">KHY36_07390</name>
</gene>
<dbReference type="GO" id="GO:0006654">
    <property type="term" value="P:phosphatidic acid biosynthetic process"/>
    <property type="evidence" value="ECO:0007669"/>
    <property type="project" value="TreeGrafter"/>
</dbReference>
<proteinExistence type="predicted"/>
<feature type="region of interest" description="Disordered" evidence="4">
    <location>
        <begin position="213"/>
        <end position="237"/>
    </location>
</feature>
<evidence type="ECO:0000313" key="7">
    <source>
        <dbReference type="Proteomes" id="UP000759273"/>
    </source>
</evidence>
<evidence type="ECO:0000256" key="4">
    <source>
        <dbReference type="SAM" id="MobiDB-lite"/>
    </source>
</evidence>
<feature type="coiled-coil region" evidence="3">
    <location>
        <begin position="179"/>
        <end position="206"/>
    </location>
</feature>
<dbReference type="GO" id="GO:0003841">
    <property type="term" value="F:1-acylglycerol-3-phosphate O-acyltransferase activity"/>
    <property type="evidence" value="ECO:0007669"/>
    <property type="project" value="TreeGrafter"/>
</dbReference>
<accession>A0A943DCI4</accession>
<evidence type="ECO:0000259" key="5">
    <source>
        <dbReference type="SMART" id="SM00563"/>
    </source>
</evidence>
<dbReference type="Pfam" id="PF01553">
    <property type="entry name" value="Acyltransferase"/>
    <property type="match status" value="1"/>
</dbReference>
<reference evidence="6" key="1">
    <citation type="submission" date="2021-02" db="EMBL/GenBank/DDBJ databases">
        <title>Infant gut strain persistence is associated with maternal origin, phylogeny, and functional potential including surface adhesion and iron acquisition.</title>
        <authorList>
            <person name="Lou Y.C."/>
        </authorList>
    </citation>
    <scope>NUCLEOTIDE SEQUENCE</scope>
    <source>
        <strain evidence="6">L3_101_000M1_dasL3_101_000M1_concoct_87</strain>
    </source>
</reference>
<dbReference type="EMBL" id="JAGZGG010000014">
    <property type="protein sequence ID" value="MBS5332334.1"/>
    <property type="molecule type" value="Genomic_DNA"/>
</dbReference>
<organism evidence="6 7">
    <name type="scientific">Subdoligranulum variabile</name>
    <dbReference type="NCBI Taxonomy" id="214851"/>
    <lineage>
        <taxon>Bacteria</taxon>
        <taxon>Bacillati</taxon>
        <taxon>Bacillota</taxon>
        <taxon>Clostridia</taxon>
        <taxon>Eubacteriales</taxon>
        <taxon>Oscillospiraceae</taxon>
        <taxon>Subdoligranulum</taxon>
    </lineage>
</organism>
<keyword evidence="1" id="KW-0808">Transferase</keyword>
<dbReference type="AlphaFoldDB" id="A0A943DCI4"/>
<feature type="domain" description="Phospholipid/glycerol acyltransferase" evidence="5">
    <location>
        <begin position="38"/>
        <end position="152"/>
    </location>
</feature>
<dbReference type="SMART" id="SM00563">
    <property type="entry name" value="PlsC"/>
    <property type="match status" value="1"/>
</dbReference>
<evidence type="ECO:0000313" key="6">
    <source>
        <dbReference type="EMBL" id="MBS5332334.1"/>
    </source>
</evidence>
<evidence type="ECO:0000256" key="2">
    <source>
        <dbReference type="ARBA" id="ARBA00023315"/>
    </source>
</evidence>
<dbReference type="SUPFAM" id="SSF69593">
    <property type="entry name" value="Glycerol-3-phosphate (1)-acyltransferase"/>
    <property type="match status" value="1"/>
</dbReference>
<dbReference type="PANTHER" id="PTHR10434">
    <property type="entry name" value="1-ACYL-SN-GLYCEROL-3-PHOSPHATE ACYLTRANSFERASE"/>
    <property type="match status" value="1"/>
</dbReference>
<dbReference type="CDD" id="cd07989">
    <property type="entry name" value="LPLAT_AGPAT-like"/>
    <property type="match status" value="1"/>
</dbReference>
<name>A0A943DCI4_9FIRM</name>
<dbReference type="Proteomes" id="UP000759273">
    <property type="component" value="Unassembled WGS sequence"/>
</dbReference>
<protein>
    <submittedName>
        <fullName evidence="6">1-acyl-sn-glycerol-3-phosphate acyltransferase</fullName>
    </submittedName>
</protein>
<sequence length="237" mass="26544">MLLYWILLPIVWVLAHIIWRFEVIGRENLKAVRDGRAYVIAPNHIANLDPVFIAITVFDWKRLRILAKEELFKNPLAGWFLRCMGAVAIERGKGDTTIVEKLTNECKNGTGIMVFPEGTRTKTGKLGMIKSGAFVIAAAAGADMLPVRIIYGTKDGKMHLFCKIRIVFGEAIPAEDLQIKDQSHKMAELRRMKNRLRDELEQLLADNAFTPQIAENPAPAVDVPETTDKPQLPKGDA</sequence>